<dbReference type="InterPro" id="IPR036322">
    <property type="entry name" value="WD40_repeat_dom_sf"/>
</dbReference>
<feature type="chain" id="PRO_5041398720" evidence="5">
    <location>
        <begin position="22"/>
        <end position="1164"/>
    </location>
</feature>
<dbReference type="InterPro" id="IPR036388">
    <property type="entry name" value="WH-like_DNA-bd_sf"/>
</dbReference>
<dbReference type="Pfam" id="PF00400">
    <property type="entry name" value="WD40"/>
    <property type="match status" value="10"/>
</dbReference>
<dbReference type="Gene3D" id="1.25.40.370">
    <property type="match status" value="1"/>
</dbReference>
<feature type="signal peptide" evidence="5">
    <location>
        <begin position="1"/>
        <end position="21"/>
    </location>
</feature>
<accession>A0AA41QB16</accession>
<feature type="domain" description="APAF-1 helical" evidence="7">
    <location>
        <begin position="457"/>
        <end position="498"/>
    </location>
</feature>
<dbReference type="Gene3D" id="3.40.50.300">
    <property type="entry name" value="P-loop containing nucleotide triphosphate hydrolases"/>
    <property type="match status" value="1"/>
</dbReference>
<feature type="repeat" description="WD" evidence="3">
    <location>
        <begin position="836"/>
        <end position="877"/>
    </location>
</feature>
<comment type="caution">
    <text evidence="8">The sequence shown here is derived from an EMBL/GenBank/DDBJ whole genome shotgun (WGS) entry which is preliminary data.</text>
</comment>
<organism evidence="8 9">
    <name type="scientific">Yinghuangia soli</name>
    <dbReference type="NCBI Taxonomy" id="2908204"/>
    <lineage>
        <taxon>Bacteria</taxon>
        <taxon>Bacillati</taxon>
        <taxon>Actinomycetota</taxon>
        <taxon>Actinomycetes</taxon>
        <taxon>Kitasatosporales</taxon>
        <taxon>Streptomycetaceae</taxon>
        <taxon>Yinghuangia</taxon>
    </lineage>
</organism>
<feature type="region of interest" description="Disordered" evidence="4">
    <location>
        <begin position="566"/>
        <end position="597"/>
    </location>
</feature>
<dbReference type="RefSeq" id="WP_235058799.1">
    <property type="nucleotide sequence ID" value="NZ_JAKFHA010000072.1"/>
</dbReference>
<feature type="repeat" description="WD" evidence="3">
    <location>
        <begin position="1003"/>
        <end position="1044"/>
    </location>
</feature>
<dbReference type="GO" id="GO:0005829">
    <property type="term" value="C:cytosol"/>
    <property type="evidence" value="ECO:0007669"/>
    <property type="project" value="UniProtKB-ARBA"/>
</dbReference>
<keyword evidence="5" id="KW-0732">Signal</keyword>
<keyword evidence="2" id="KW-0677">Repeat</keyword>
<dbReference type="PROSITE" id="PS50294">
    <property type="entry name" value="WD_REPEATS_REGION"/>
    <property type="match status" value="9"/>
</dbReference>
<gene>
    <name evidence="8" type="ORF">LZ495_43240</name>
</gene>
<name>A0AA41QB16_9ACTN</name>
<evidence type="ECO:0000259" key="6">
    <source>
        <dbReference type="Pfam" id="PF00931"/>
    </source>
</evidence>
<evidence type="ECO:0000259" key="7">
    <source>
        <dbReference type="Pfam" id="PF17908"/>
    </source>
</evidence>
<dbReference type="EMBL" id="JAKFHA010000072">
    <property type="protein sequence ID" value="MCF2534006.1"/>
    <property type="molecule type" value="Genomic_DNA"/>
</dbReference>
<dbReference type="SMART" id="SM00320">
    <property type="entry name" value="WD40"/>
    <property type="match status" value="14"/>
</dbReference>
<feature type="repeat" description="WD" evidence="3">
    <location>
        <begin position="961"/>
        <end position="992"/>
    </location>
</feature>
<feature type="repeat" description="WD" evidence="3">
    <location>
        <begin position="710"/>
        <end position="751"/>
    </location>
</feature>
<feature type="repeat" description="WD" evidence="3">
    <location>
        <begin position="1045"/>
        <end position="1078"/>
    </location>
</feature>
<keyword evidence="9" id="KW-1185">Reference proteome</keyword>
<evidence type="ECO:0000256" key="4">
    <source>
        <dbReference type="SAM" id="MobiDB-lite"/>
    </source>
</evidence>
<dbReference type="InterPro" id="IPR020472">
    <property type="entry name" value="WD40_PAC1"/>
</dbReference>
<dbReference type="InterPro" id="IPR015943">
    <property type="entry name" value="WD40/YVTN_repeat-like_dom_sf"/>
</dbReference>
<evidence type="ECO:0000313" key="8">
    <source>
        <dbReference type="EMBL" id="MCF2534006.1"/>
    </source>
</evidence>
<evidence type="ECO:0000256" key="3">
    <source>
        <dbReference type="PROSITE-ProRule" id="PRU00221"/>
    </source>
</evidence>
<keyword evidence="1 3" id="KW-0853">WD repeat</keyword>
<sequence length="1164" mass="122547">MPRRRIGPGAAAGASTVFAFAAGLLANLATAQWTWTIGAALLVLVVMWAGLEVWKANGGPAGPTPAAAPPTGSAAVAPASDEALATRVPWMAPPADGIIERPEIGAALLAALLAPEAGEVSLVTALRGAGGFGKTTLAAWAAHRPELRTRFPGGLLWITLGQGLHGAELAERINDLSASLTGIRPNLTDPDAAGAELGRLLDQAGRPVLLVVDDLWEPAQLRPFRYGGRSCTRLITTRVAAAVPDGGVQLSVDAMTGGQARRMLTDRIPELTPEDADRMANAAGCWPVLLRLLHGALRQRVARGQPVTDAARDTTASLEQHGPAVFDAARPSHRSQAVAATIDASLDLLPDEDREHYLDLAIFPEDVDIPVQVLRLLWPGTHVERWCEDVAGLGLVADYRLDAPGPRVVLHDVVRAYLLTRRGPDEHAAAHRRLLDAAAGLLGTAAAGRGAWWHLPDEQDYLWRYLAYHLAAVGRPDELDELVVDLRWVEARTRRAGSVVGALVDLRRTETDVPRILRRVLEQSAPILGPVDPPGALGSTILGRVTGVPGLDAVATAYRATLPIPRLEPARPYPDRPDPSRAHRTGHLGQQTSCAFSPDGTEMLTASLDGTARVWDLATSTERLVLTGHVGGLWACAYSPDGSWLATASDDGTARLWDSAEGRVAKVLAGHVGPVHDCAFTTDGTVLATVGHDGTVRLWRVADGSEMAVLRGHSSPVWSCALSADGSALATADDDGEVRVWDLPSGRERTTRADLGERLRDCAFLPGGDRLVTVGRRGRVAVSDLAAHAGPQVLASVGDWLWSCAVSPDGSLVAAGDQRGVLRLWRTSDGTEARVINAQMGQIRGCTFSSDGRLIATVGLDEACRVWDLATGAETATLTGQTPFVHCAFSRDGAWLATTDRRTVYLRHADAHHGPGSGSAAFRDGVRGTAFSPDGGTLAITGRDGPVRLRAVPGLASSGELAGHDGGTISCAFSPDGRLIATAGADGLVRLWRTGDFGCAGTLAGHSGRVTNCDFSPDGTRLATVGADGTVRLWDVASGSEYALSRGHTDSTSECAFSPDGSRIATTSDDGTVRLWKVAAGLEPEHVLDAHVGWVEPCCFSPDGELVATGGWDRTLRIWDAATGVCLCATRLGGDVLGIAWHPSGDWLCLVGSGGLYDVAYRAR</sequence>
<feature type="repeat" description="WD" evidence="3">
    <location>
        <begin position="626"/>
        <end position="667"/>
    </location>
</feature>
<evidence type="ECO:0000256" key="1">
    <source>
        <dbReference type="ARBA" id="ARBA00022574"/>
    </source>
</evidence>
<dbReference type="GO" id="GO:0043531">
    <property type="term" value="F:ADP binding"/>
    <property type="evidence" value="ECO:0007669"/>
    <property type="project" value="InterPro"/>
</dbReference>
<dbReference type="SUPFAM" id="SSF50978">
    <property type="entry name" value="WD40 repeat-like"/>
    <property type="match status" value="2"/>
</dbReference>
<dbReference type="AlphaFoldDB" id="A0AA41QB16"/>
<reference evidence="8" key="1">
    <citation type="submission" date="2022-01" db="EMBL/GenBank/DDBJ databases">
        <title>Genome-Based Taxonomic Classification of the Phylum Actinobacteria.</title>
        <authorList>
            <person name="Gao Y."/>
        </authorList>
    </citation>
    <scope>NUCLEOTIDE SEQUENCE</scope>
    <source>
        <strain evidence="8">KLBMP 8922</strain>
    </source>
</reference>
<dbReference type="InterPro" id="IPR050505">
    <property type="entry name" value="WDR55/POC1"/>
</dbReference>
<feature type="repeat" description="WD" evidence="3">
    <location>
        <begin position="584"/>
        <end position="625"/>
    </location>
</feature>
<feature type="domain" description="NB-ARC" evidence="6">
    <location>
        <begin position="118"/>
        <end position="239"/>
    </location>
</feature>
<dbReference type="Gene3D" id="1.10.10.10">
    <property type="entry name" value="Winged helix-like DNA-binding domain superfamily/Winged helix DNA-binding domain"/>
    <property type="match status" value="1"/>
</dbReference>
<dbReference type="Gene3D" id="2.130.10.10">
    <property type="entry name" value="YVTN repeat-like/Quinoprotein amine dehydrogenase"/>
    <property type="match status" value="4"/>
</dbReference>
<dbReference type="InterPro" id="IPR041452">
    <property type="entry name" value="APAF1_C"/>
</dbReference>
<evidence type="ECO:0000313" key="9">
    <source>
        <dbReference type="Proteomes" id="UP001165378"/>
    </source>
</evidence>
<feature type="repeat" description="WD" evidence="3">
    <location>
        <begin position="668"/>
        <end position="709"/>
    </location>
</feature>
<dbReference type="InterPro" id="IPR019775">
    <property type="entry name" value="WD40_repeat_CS"/>
</dbReference>
<dbReference type="Proteomes" id="UP001165378">
    <property type="component" value="Unassembled WGS sequence"/>
</dbReference>
<dbReference type="CDD" id="cd00200">
    <property type="entry name" value="WD40"/>
    <property type="match status" value="2"/>
</dbReference>
<evidence type="ECO:0000256" key="5">
    <source>
        <dbReference type="SAM" id="SignalP"/>
    </source>
</evidence>
<dbReference type="Pfam" id="PF00931">
    <property type="entry name" value="NB-ARC"/>
    <property type="match status" value="1"/>
</dbReference>
<dbReference type="InterPro" id="IPR001680">
    <property type="entry name" value="WD40_rpt"/>
</dbReference>
<dbReference type="InterPro" id="IPR027417">
    <property type="entry name" value="P-loop_NTPase"/>
</dbReference>
<evidence type="ECO:0000256" key="2">
    <source>
        <dbReference type="ARBA" id="ARBA00022737"/>
    </source>
</evidence>
<proteinExistence type="predicted"/>
<dbReference type="PROSITE" id="PS00678">
    <property type="entry name" value="WD_REPEATS_1"/>
    <property type="match status" value="5"/>
</dbReference>
<dbReference type="PROSITE" id="PS50082">
    <property type="entry name" value="WD_REPEATS_2"/>
    <property type="match status" value="9"/>
</dbReference>
<protein>
    <submittedName>
        <fullName evidence="8">NB-ARC domain-containing protein</fullName>
    </submittedName>
</protein>
<dbReference type="PANTHER" id="PTHR44019:SF8">
    <property type="entry name" value="POC1 CENTRIOLAR PROTEIN HOMOLOG"/>
    <property type="match status" value="1"/>
</dbReference>
<dbReference type="PRINTS" id="PR00320">
    <property type="entry name" value="GPROTEINBRPT"/>
</dbReference>
<dbReference type="PANTHER" id="PTHR44019">
    <property type="entry name" value="WD REPEAT-CONTAINING PROTEIN 55"/>
    <property type="match status" value="1"/>
</dbReference>
<dbReference type="SUPFAM" id="SSF52540">
    <property type="entry name" value="P-loop containing nucleoside triphosphate hydrolases"/>
    <property type="match status" value="1"/>
</dbReference>
<dbReference type="InterPro" id="IPR002182">
    <property type="entry name" value="NB-ARC"/>
</dbReference>
<dbReference type="Pfam" id="PF17908">
    <property type="entry name" value="APAF1_C"/>
    <property type="match status" value="1"/>
</dbReference>
<feature type="repeat" description="WD" evidence="3">
    <location>
        <begin position="1088"/>
        <end position="1124"/>
    </location>
</feature>